<dbReference type="OrthoDB" id="7777654at2759"/>
<dbReference type="Pfam" id="PF13450">
    <property type="entry name" value="NAD_binding_8"/>
    <property type="match status" value="1"/>
</dbReference>
<dbReference type="SUPFAM" id="SSF51905">
    <property type="entry name" value="FAD/NAD(P)-binding domain"/>
    <property type="match status" value="1"/>
</dbReference>
<dbReference type="PANTHER" id="PTHR46313">
    <property type="match status" value="1"/>
</dbReference>
<feature type="chain" id="PRO_5035306388" description="Prolycopene isomerase" evidence="1">
    <location>
        <begin position="22"/>
        <end position="698"/>
    </location>
</feature>
<keyword evidence="3" id="KW-1185">Reference proteome</keyword>
<keyword evidence="1" id="KW-0732">Signal</keyword>
<dbReference type="InterPro" id="IPR045892">
    <property type="entry name" value="CrtISO-like"/>
</dbReference>
<comment type="caution">
    <text evidence="2">The sequence shown here is derived from an EMBL/GenBank/DDBJ whole genome shotgun (WGS) entry which is preliminary data.</text>
</comment>
<dbReference type="OMA" id="TFAPYHM"/>
<dbReference type="GO" id="GO:0016116">
    <property type="term" value="P:carotenoid metabolic process"/>
    <property type="evidence" value="ECO:0007669"/>
    <property type="project" value="InterPro"/>
</dbReference>
<dbReference type="PANTHER" id="PTHR46313:SF3">
    <property type="entry name" value="PROLYCOPENE ISOMERASE, CHLOROPLASTIC"/>
    <property type="match status" value="1"/>
</dbReference>
<dbReference type="AlphaFoldDB" id="A0A8J6C6M2"/>
<feature type="signal peptide" evidence="1">
    <location>
        <begin position="1"/>
        <end position="21"/>
    </location>
</feature>
<gene>
    <name evidence="2" type="ORF">KFE25_011504</name>
</gene>
<evidence type="ECO:0000313" key="2">
    <source>
        <dbReference type="EMBL" id="KAG8462054.1"/>
    </source>
</evidence>
<reference evidence="2" key="1">
    <citation type="submission" date="2021-05" db="EMBL/GenBank/DDBJ databases">
        <title>The genome of the haptophyte Pavlova lutheri (Diacronema luteri, Pavlovales) - a model for lipid biosynthesis in eukaryotic algae.</title>
        <authorList>
            <person name="Hulatt C.J."/>
            <person name="Posewitz M.C."/>
        </authorList>
    </citation>
    <scope>NUCLEOTIDE SEQUENCE</scope>
    <source>
        <strain evidence="2">NIVA-4/92</strain>
    </source>
</reference>
<proteinExistence type="predicted"/>
<organism evidence="2 3">
    <name type="scientific">Diacronema lutheri</name>
    <name type="common">Unicellular marine alga</name>
    <name type="synonym">Monochrysis lutheri</name>
    <dbReference type="NCBI Taxonomy" id="2081491"/>
    <lineage>
        <taxon>Eukaryota</taxon>
        <taxon>Haptista</taxon>
        <taxon>Haptophyta</taxon>
        <taxon>Pavlovophyceae</taxon>
        <taxon>Pavlovales</taxon>
        <taxon>Pavlovaceae</taxon>
        <taxon>Diacronema</taxon>
    </lineage>
</organism>
<dbReference type="Proteomes" id="UP000751190">
    <property type="component" value="Unassembled WGS sequence"/>
</dbReference>
<evidence type="ECO:0000313" key="3">
    <source>
        <dbReference type="Proteomes" id="UP000751190"/>
    </source>
</evidence>
<accession>A0A8J6C6M2</accession>
<evidence type="ECO:0000256" key="1">
    <source>
        <dbReference type="SAM" id="SignalP"/>
    </source>
</evidence>
<sequence length="698" mass="74504">MVRTAVALTYALLAIARPVGAYRGARGGQPAARVVARARAAPAAIANKNVEQTVDTSRERIMTFAYDDEADARAGVRRRKGTGKGMGGLELESDEYDTIVIGSGVGGLACGALSAKYGDRTLVLEAHVKPGGSAHTFTRVHEGGEYSFEVGPSIFEGLHAPSINPLRMIIDILGEDLPAKTYSGIGYWTPDGFWRFPIGSREAFEATLLEQCGADGPLAISQWNALRARLKTLSGSTQAVSLLNLRQDAGFLATTAGSLPYVAAHPDIFGDLGMLFDSLHKVVDEHVTVPFLRNFIDTMCIFCGFPAKGAMTAHMLYILERFFEPEAAFSVPLGGTCQIADALVRGLRRHGGTLQLNAHVERVLVEGGRAAGVVLRNGRTLRARKAVVSNLTPFDTAKLLRARAAGAPPADADADAPPAAPAVGAPFSPEPAPAEALPDAVREWASQLGKLPRHGAIMHLFVAIDASGLDLSHLRGDCAHLVVQDWARSLQDSQNLCSFFIPSLIDPSVCPAGTHVIHVYSSGGEPYEPWEALDSDDERYEAYKRERAEVLWRAVERAIPDVRQRALFDVIGSPLAHEAFLRRDRGTYGMAWAAGSAAPYAGMLRHVLPFPFPDMKTPLDGLVRCGDSCFPGIGTPSAAASGAIAASSLQPVGKHMAMLREAAAHRSGVYKFLDPGPLGSAYELLTAPLTPSAELRGH</sequence>
<dbReference type="InterPro" id="IPR036188">
    <property type="entry name" value="FAD/NAD-bd_sf"/>
</dbReference>
<name>A0A8J6C6M2_DIALT</name>
<protein>
    <recommendedName>
        <fullName evidence="4">Prolycopene isomerase</fullName>
    </recommendedName>
</protein>
<evidence type="ECO:0008006" key="4">
    <source>
        <dbReference type="Google" id="ProtNLM"/>
    </source>
</evidence>
<dbReference type="Gene3D" id="3.50.50.60">
    <property type="entry name" value="FAD/NAD(P)-binding domain"/>
    <property type="match status" value="2"/>
</dbReference>
<dbReference type="EMBL" id="JAGTXO010000022">
    <property type="protein sequence ID" value="KAG8462054.1"/>
    <property type="molecule type" value="Genomic_DNA"/>
</dbReference>